<organism evidence="2 3">
    <name type="scientific">Saccharopolyspora taberi</name>
    <dbReference type="NCBI Taxonomy" id="60895"/>
    <lineage>
        <taxon>Bacteria</taxon>
        <taxon>Bacillati</taxon>
        <taxon>Actinomycetota</taxon>
        <taxon>Actinomycetes</taxon>
        <taxon>Pseudonocardiales</taxon>
        <taxon>Pseudonocardiaceae</taxon>
        <taxon>Saccharopolyspora</taxon>
    </lineage>
</organism>
<reference evidence="2 3" key="1">
    <citation type="journal article" date="2019" name="Int. J. Syst. Evol. Microbiol.">
        <title>The Global Catalogue of Microorganisms (GCM) 10K type strain sequencing project: providing services to taxonomists for standard genome sequencing and annotation.</title>
        <authorList>
            <consortium name="The Broad Institute Genomics Platform"/>
            <consortium name="The Broad Institute Genome Sequencing Center for Infectious Disease"/>
            <person name="Wu L."/>
            <person name="Ma J."/>
        </authorList>
    </citation>
    <scope>NUCLEOTIDE SEQUENCE [LARGE SCALE GENOMIC DNA]</scope>
    <source>
        <strain evidence="2 3">JCM 9383</strain>
    </source>
</reference>
<dbReference type="InterPro" id="IPR004401">
    <property type="entry name" value="YbaB/EbfC"/>
</dbReference>
<evidence type="ECO:0000256" key="1">
    <source>
        <dbReference type="SAM" id="MobiDB-lite"/>
    </source>
</evidence>
<name>A0ABN3VMF4_9PSEU</name>
<evidence type="ECO:0000313" key="2">
    <source>
        <dbReference type="EMBL" id="GAA2815766.1"/>
    </source>
</evidence>
<proteinExistence type="predicted"/>
<dbReference type="Gene3D" id="3.30.1310.10">
    <property type="entry name" value="Nucleoid-associated protein YbaB-like domain"/>
    <property type="match status" value="1"/>
</dbReference>
<evidence type="ECO:0000313" key="3">
    <source>
        <dbReference type="Proteomes" id="UP001500979"/>
    </source>
</evidence>
<dbReference type="SUPFAM" id="SSF82607">
    <property type="entry name" value="YbaB-like"/>
    <property type="match status" value="1"/>
</dbReference>
<dbReference type="Proteomes" id="UP001500979">
    <property type="component" value="Unassembled WGS sequence"/>
</dbReference>
<protein>
    <submittedName>
        <fullName evidence="2">YbaB/EbfC family nucleoid-associated protein</fullName>
    </submittedName>
</protein>
<gene>
    <name evidence="2" type="ORF">GCM10010470_59030</name>
</gene>
<dbReference type="Pfam" id="PF02575">
    <property type="entry name" value="YbaB_DNA_bd"/>
    <property type="match status" value="1"/>
</dbReference>
<dbReference type="EMBL" id="BAAAUX010000029">
    <property type="protein sequence ID" value="GAA2815766.1"/>
    <property type="molecule type" value="Genomic_DNA"/>
</dbReference>
<sequence length="208" mass="22556">MTTGGAPVDADDDLERLMAETGAQADHAIEQGNRRRQALEWANSQIAAVEGTAASADGLIRATVDQSGMLVGLELSPRVRTAKPEDLSDAIIVVAQRAVANARSQIRETYANLQNEGVIREVPEDLPRPPSVRNVSVPLQPEPSPEPASDWKPAPSDWQPAGAEWKPAPISEDWRQSTPVDQPEPPPAPSQPDEDGPPETWLDRKTTW</sequence>
<accession>A0ABN3VMF4</accession>
<feature type="region of interest" description="Disordered" evidence="1">
    <location>
        <begin position="121"/>
        <end position="208"/>
    </location>
</feature>
<comment type="caution">
    <text evidence="2">The sequence shown here is derived from an EMBL/GenBank/DDBJ whole genome shotgun (WGS) entry which is preliminary data.</text>
</comment>
<keyword evidence="3" id="KW-1185">Reference proteome</keyword>
<dbReference type="InterPro" id="IPR036894">
    <property type="entry name" value="YbaB-like_sf"/>
</dbReference>